<keyword evidence="9 13" id="KW-1133">Transmembrane helix</keyword>
<evidence type="ECO:0000313" key="16">
    <source>
        <dbReference type="Proteomes" id="UP001295444"/>
    </source>
</evidence>
<evidence type="ECO:0000259" key="14">
    <source>
        <dbReference type="Pfam" id="PF02544"/>
    </source>
</evidence>
<dbReference type="GO" id="GO:0005789">
    <property type="term" value="C:endoplasmic reticulum membrane"/>
    <property type="evidence" value="ECO:0007669"/>
    <property type="project" value="UniProtKB-SubCell"/>
</dbReference>
<keyword evidence="16" id="KW-1185">Reference proteome</keyword>
<keyword evidence="12 13" id="KW-0472">Membrane</keyword>
<accession>A0AAD1W4M1</accession>
<dbReference type="EMBL" id="OW240915">
    <property type="protein sequence ID" value="CAH2283901.1"/>
    <property type="molecule type" value="Genomic_DNA"/>
</dbReference>
<dbReference type="PANTHER" id="PTHR10556:SF57">
    <property type="entry name" value="3-OXO-5-ALPHA-STEROID 4-DEHYDROGENASE 1"/>
    <property type="match status" value="1"/>
</dbReference>
<comment type="subcellular location">
    <subcellularLocation>
        <location evidence="1">Endoplasmic reticulum membrane</location>
        <topology evidence="1">Multi-pass membrane protein</topology>
    </subcellularLocation>
    <subcellularLocation>
        <location evidence="2">Microsome membrane</location>
    </subcellularLocation>
</comment>
<dbReference type="AlphaFoldDB" id="A0AAD1W4M1"/>
<evidence type="ECO:0000256" key="4">
    <source>
        <dbReference type="ARBA" id="ARBA00022692"/>
    </source>
</evidence>
<keyword evidence="11" id="KW-0443">Lipid metabolism</keyword>
<sequence>MSVPGWPEDERSLLDVLAVLMILMGLLSFCFLRFINMPYGRYSSSSFGRPVPARWAWFLQELPAFALPVYFLAQHPELGAGNLLLLGAFTLHYLQRTLIFPFLIRGGKPTPVVSFMLAFIFCCYNGYMQSSYICRHSLLKGEWFREPHFITGILIFFCGMFINIYSDHILRNLRKPGETGYKIPR</sequence>
<evidence type="ECO:0000256" key="1">
    <source>
        <dbReference type="ARBA" id="ARBA00004477"/>
    </source>
</evidence>
<reference evidence="15" key="1">
    <citation type="submission" date="2022-03" db="EMBL/GenBank/DDBJ databases">
        <authorList>
            <person name="Alioto T."/>
            <person name="Alioto T."/>
            <person name="Gomez Garrido J."/>
        </authorList>
    </citation>
    <scope>NUCLEOTIDE SEQUENCE</scope>
</reference>
<keyword evidence="6" id="KW-0256">Endoplasmic reticulum</keyword>
<feature type="non-terminal residue" evidence="15">
    <location>
        <position position="185"/>
    </location>
</feature>
<dbReference type="GO" id="GO:0030154">
    <property type="term" value="P:cell differentiation"/>
    <property type="evidence" value="ECO:0007669"/>
    <property type="project" value="UniProtKB-KW"/>
</dbReference>
<gene>
    <name evidence="15" type="ORF">PECUL_23A030294</name>
</gene>
<comment type="similarity">
    <text evidence="3">Belongs to the steroid 5-alpha reductase family.</text>
</comment>
<feature type="transmembrane region" description="Helical" evidence="13">
    <location>
        <begin position="148"/>
        <end position="165"/>
    </location>
</feature>
<evidence type="ECO:0000256" key="9">
    <source>
        <dbReference type="ARBA" id="ARBA00022989"/>
    </source>
</evidence>
<keyword evidence="4 13" id="KW-0812">Transmembrane</keyword>
<evidence type="ECO:0000256" key="10">
    <source>
        <dbReference type="ARBA" id="ARBA00023002"/>
    </source>
</evidence>
<evidence type="ECO:0000256" key="3">
    <source>
        <dbReference type="ARBA" id="ARBA00007742"/>
    </source>
</evidence>
<evidence type="ECO:0000256" key="7">
    <source>
        <dbReference type="ARBA" id="ARBA00022848"/>
    </source>
</evidence>
<feature type="transmembrane region" description="Helical" evidence="13">
    <location>
        <begin position="12"/>
        <end position="35"/>
    </location>
</feature>
<feature type="transmembrane region" description="Helical" evidence="13">
    <location>
        <begin position="55"/>
        <end position="73"/>
    </location>
</feature>
<keyword evidence="10" id="KW-0560">Oxidoreductase</keyword>
<evidence type="ECO:0000313" key="15">
    <source>
        <dbReference type="EMBL" id="CAH2283901.1"/>
    </source>
</evidence>
<organism evidence="15 16">
    <name type="scientific">Pelobates cultripes</name>
    <name type="common">Western spadefoot toad</name>
    <dbReference type="NCBI Taxonomy" id="61616"/>
    <lineage>
        <taxon>Eukaryota</taxon>
        <taxon>Metazoa</taxon>
        <taxon>Chordata</taxon>
        <taxon>Craniata</taxon>
        <taxon>Vertebrata</taxon>
        <taxon>Euteleostomi</taxon>
        <taxon>Amphibia</taxon>
        <taxon>Batrachia</taxon>
        <taxon>Anura</taxon>
        <taxon>Pelobatoidea</taxon>
        <taxon>Pelobatidae</taxon>
        <taxon>Pelobates</taxon>
    </lineage>
</organism>
<evidence type="ECO:0000256" key="13">
    <source>
        <dbReference type="SAM" id="Phobius"/>
    </source>
</evidence>
<dbReference type="GO" id="GO:0003865">
    <property type="term" value="F:3-oxo-5-alpha-steroid 4-dehydrogenase activity"/>
    <property type="evidence" value="ECO:0007669"/>
    <property type="project" value="TreeGrafter"/>
</dbReference>
<dbReference type="GO" id="GO:0006694">
    <property type="term" value="P:steroid biosynthetic process"/>
    <property type="evidence" value="ECO:0007669"/>
    <property type="project" value="TreeGrafter"/>
</dbReference>
<dbReference type="InterPro" id="IPR039357">
    <property type="entry name" value="SRD5A/TECR"/>
</dbReference>
<keyword evidence="5" id="KW-0221">Differentiation</keyword>
<evidence type="ECO:0000256" key="11">
    <source>
        <dbReference type="ARBA" id="ARBA00023098"/>
    </source>
</evidence>
<dbReference type="PANTHER" id="PTHR10556">
    <property type="entry name" value="3-OXO-5-ALPHA-STEROID 4-DEHYDROGENASE"/>
    <property type="match status" value="1"/>
</dbReference>
<feature type="transmembrane region" description="Helical" evidence="13">
    <location>
        <begin position="111"/>
        <end position="128"/>
    </location>
</feature>
<name>A0AAD1W4M1_PELCU</name>
<dbReference type="PROSITE" id="PS50244">
    <property type="entry name" value="S5A_REDUCTASE"/>
    <property type="match status" value="1"/>
</dbReference>
<dbReference type="InterPro" id="IPR001104">
    <property type="entry name" value="3-oxo-5_a-steroid_4-DH_C"/>
</dbReference>
<evidence type="ECO:0000256" key="8">
    <source>
        <dbReference type="ARBA" id="ARBA00022857"/>
    </source>
</evidence>
<evidence type="ECO:0000256" key="5">
    <source>
        <dbReference type="ARBA" id="ARBA00022782"/>
    </source>
</evidence>
<protein>
    <submittedName>
        <fullName evidence="15">3-oxo-5-alpha-steroid 4-dehydrogenase 1</fullName>
    </submittedName>
</protein>
<evidence type="ECO:0000256" key="6">
    <source>
        <dbReference type="ARBA" id="ARBA00022824"/>
    </source>
</evidence>
<feature type="domain" description="3-oxo-5-alpha-steroid 4-dehydrogenase C-terminal" evidence="14">
    <location>
        <begin position="109"/>
        <end position="185"/>
    </location>
</feature>
<dbReference type="Proteomes" id="UP001295444">
    <property type="component" value="Chromosome 04"/>
</dbReference>
<proteinExistence type="inferred from homology"/>
<evidence type="ECO:0000256" key="2">
    <source>
        <dbReference type="ARBA" id="ARBA00004524"/>
    </source>
</evidence>
<dbReference type="Pfam" id="PF02544">
    <property type="entry name" value="Steroid_dh"/>
    <property type="match status" value="1"/>
</dbReference>
<evidence type="ECO:0000256" key="12">
    <source>
        <dbReference type="ARBA" id="ARBA00023136"/>
    </source>
</evidence>
<feature type="transmembrane region" description="Helical" evidence="13">
    <location>
        <begin position="79"/>
        <end position="99"/>
    </location>
</feature>
<keyword evidence="8" id="KW-0521">NADP</keyword>
<keyword evidence="7" id="KW-0492">Microsome</keyword>